<dbReference type="Gene3D" id="3.40.50.1010">
    <property type="entry name" value="5'-nuclease"/>
    <property type="match status" value="1"/>
</dbReference>
<dbReference type="PANTHER" id="PTHR15976:SF17">
    <property type="entry name" value="CONSTITUTIVE COACTIVATOR OF PEROXISOME PROLIFERATOR-ACTIVATED RECEPTOR GAMMA"/>
    <property type="match status" value="1"/>
</dbReference>
<dbReference type="InterPro" id="IPR029060">
    <property type="entry name" value="PIN-like_dom_sf"/>
</dbReference>
<evidence type="ECO:0000313" key="2">
    <source>
        <dbReference type="EMBL" id="CAD7428332.1"/>
    </source>
</evidence>
<dbReference type="SUPFAM" id="SSF88723">
    <property type="entry name" value="PIN domain-like"/>
    <property type="match status" value="1"/>
</dbReference>
<dbReference type="AlphaFoldDB" id="A0A7R9E6G3"/>
<protein>
    <recommendedName>
        <fullName evidence="3">Constitutive coactivator of peroxisome proliferator-activated receptor gamma</fullName>
    </recommendedName>
</protein>
<dbReference type="InterPro" id="IPR026784">
    <property type="entry name" value="Coact_PPARg"/>
</dbReference>
<dbReference type="EMBL" id="OB793707">
    <property type="protein sequence ID" value="CAD7428332.1"/>
    <property type="molecule type" value="Genomic_DNA"/>
</dbReference>
<gene>
    <name evidence="2" type="ORF">TMSB3V08_LOCUS5144</name>
</gene>
<evidence type="ECO:0008006" key="3">
    <source>
        <dbReference type="Google" id="ProtNLM"/>
    </source>
</evidence>
<name>A0A7R9E6G3_9NEOP</name>
<sequence>MRGKGRGYLCWLMVKLPTWEGTMGVKGLQTYMENYCPEACYRVSIKDLIETYRRETDREPVIVVDGSSCLRRLYGDLEWIQGGQLKEYVDICVSFVKAFESVGARLVFYFDGATIERKRPTWIERRVRSSIRECDEEIAEYALRNRCFAILGQDTDYIIFEGAHYYLSIMRLDLRTMTTLNYNRWALARYLGIQPYHLPLLASLVGNDVVPADDLRSVAGYVRNLPSGPAMFQALPAVAHTVFYDERRARQLESSIRSYHVDVHASSSHHVRSTSHWDMVLTKACELHVQCEIPNLLWSIMAGLPYEQSTGMEDFRLADLPPSATAMRALRQRIYGLLTHEKPRKDGDGVHPTIEEWCMSGPHSLQRPALVDAVPVPGRNTHFIAGAGMVGGEV</sequence>
<dbReference type="GO" id="GO:0005634">
    <property type="term" value="C:nucleus"/>
    <property type="evidence" value="ECO:0007669"/>
    <property type="project" value="TreeGrafter"/>
</dbReference>
<evidence type="ECO:0000256" key="1">
    <source>
        <dbReference type="ARBA" id="ARBA00009495"/>
    </source>
</evidence>
<organism evidence="2">
    <name type="scientific">Timema monikensis</name>
    <dbReference type="NCBI Taxonomy" id="170555"/>
    <lineage>
        <taxon>Eukaryota</taxon>
        <taxon>Metazoa</taxon>
        <taxon>Ecdysozoa</taxon>
        <taxon>Arthropoda</taxon>
        <taxon>Hexapoda</taxon>
        <taxon>Insecta</taxon>
        <taxon>Pterygota</taxon>
        <taxon>Neoptera</taxon>
        <taxon>Polyneoptera</taxon>
        <taxon>Phasmatodea</taxon>
        <taxon>Timematodea</taxon>
        <taxon>Timematoidea</taxon>
        <taxon>Timematidae</taxon>
        <taxon>Timema</taxon>
    </lineage>
</organism>
<proteinExistence type="inferred from homology"/>
<accession>A0A7R9E6G3</accession>
<reference evidence="2" key="1">
    <citation type="submission" date="2020-11" db="EMBL/GenBank/DDBJ databases">
        <authorList>
            <person name="Tran Van P."/>
        </authorList>
    </citation>
    <scope>NUCLEOTIDE SEQUENCE</scope>
</reference>
<comment type="similarity">
    <text evidence="1">Belongs to the constitutive coactivator of PPAR-gamma family.</text>
</comment>
<dbReference type="PANTHER" id="PTHR15976">
    <property type="entry name" value="CONSTITUTIVE COACTIVATOR OF PEROXISOME PROLIFERATOR-ACTIVATED RECEPTOR GAMMA"/>
    <property type="match status" value="1"/>
</dbReference>